<dbReference type="InterPro" id="IPR027417">
    <property type="entry name" value="P-loop_NTPase"/>
</dbReference>
<dbReference type="InterPro" id="IPR003593">
    <property type="entry name" value="AAA+_ATPase"/>
</dbReference>
<feature type="transmembrane region" description="Helical" evidence="9">
    <location>
        <begin position="504"/>
        <end position="528"/>
    </location>
</feature>
<dbReference type="InterPro" id="IPR043926">
    <property type="entry name" value="ABCG_dom"/>
</dbReference>
<feature type="domain" description="ABC transporter" evidence="10">
    <location>
        <begin position="683"/>
        <end position="921"/>
    </location>
</feature>
<keyword evidence="4" id="KW-0547">Nucleotide-binding</keyword>
<dbReference type="PANTHER" id="PTHR48041:SF119">
    <property type="entry name" value="ROA1P"/>
    <property type="match status" value="1"/>
</dbReference>
<feature type="compositionally biased region" description="Basic and acidic residues" evidence="8">
    <location>
        <begin position="1344"/>
        <end position="1375"/>
    </location>
</feature>
<gene>
    <name evidence="11" type="ORF">AB675_4542</name>
</gene>
<dbReference type="GeneID" id="28736568"/>
<feature type="transmembrane region" description="Helical" evidence="9">
    <location>
        <begin position="426"/>
        <end position="448"/>
    </location>
</feature>
<feature type="transmembrane region" description="Helical" evidence="9">
    <location>
        <begin position="390"/>
        <end position="411"/>
    </location>
</feature>
<accession>A0A0N1H7K6</accession>
<dbReference type="InterPro" id="IPR013525">
    <property type="entry name" value="ABC2_TM"/>
</dbReference>
<feature type="transmembrane region" description="Helical" evidence="9">
    <location>
        <begin position="1097"/>
        <end position="1125"/>
    </location>
</feature>
<keyword evidence="12" id="KW-1185">Reference proteome</keyword>
<feature type="transmembrane region" description="Helical" evidence="9">
    <location>
        <begin position="1164"/>
        <end position="1186"/>
    </location>
</feature>
<feature type="transmembrane region" description="Helical" evidence="9">
    <location>
        <begin position="1023"/>
        <end position="1044"/>
    </location>
</feature>
<comment type="subcellular location">
    <subcellularLocation>
        <location evidence="1">Membrane</location>
        <topology evidence="1">Multi-pass membrane protein</topology>
    </subcellularLocation>
</comment>
<dbReference type="PANTHER" id="PTHR48041">
    <property type="entry name" value="ABC TRANSPORTER G FAMILY MEMBER 28"/>
    <property type="match status" value="1"/>
</dbReference>
<reference evidence="11 12" key="1">
    <citation type="submission" date="2015-06" db="EMBL/GenBank/DDBJ databases">
        <title>Draft genome of the ant-associated black yeast Phialophora attae CBS 131958.</title>
        <authorList>
            <person name="Moreno L.F."/>
            <person name="Stielow B.J."/>
            <person name="de Hoog S."/>
            <person name="Vicente V.A."/>
            <person name="Weiss V.A."/>
            <person name="de Vries M."/>
            <person name="Cruz L.M."/>
            <person name="Souza E.M."/>
        </authorList>
    </citation>
    <scope>NUCLEOTIDE SEQUENCE [LARGE SCALE GENOMIC DNA]</scope>
    <source>
        <strain evidence="11 12">CBS 131958</strain>
    </source>
</reference>
<organism evidence="11 12">
    <name type="scientific">Cyphellophora attinorum</name>
    <dbReference type="NCBI Taxonomy" id="1664694"/>
    <lineage>
        <taxon>Eukaryota</taxon>
        <taxon>Fungi</taxon>
        <taxon>Dikarya</taxon>
        <taxon>Ascomycota</taxon>
        <taxon>Pezizomycotina</taxon>
        <taxon>Eurotiomycetes</taxon>
        <taxon>Chaetothyriomycetidae</taxon>
        <taxon>Chaetothyriales</taxon>
        <taxon>Cyphellophoraceae</taxon>
        <taxon>Cyphellophora</taxon>
    </lineage>
</organism>
<feature type="transmembrane region" description="Helical" evidence="9">
    <location>
        <begin position="621"/>
        <end position="644"/>
    </location>
</feature>
<dbReference type="Proteomes" id="UP000038010">
    <property type="component" value="Unassembled WGS sequence"/>
</dbReference>
<feature type="transmembrane region" description="Helical" evidence="9">
    <location>
        <begin position="1132"/>
        <end position="1158"/>
    </location>
</feature>
<dbReference type="VEuPathDB" id="FungiDB:AB675_4542"/>
<comment type="caution">
    <text evidence="11">The sequence shown here is derived from an EMBL/GenBank/DDBJ whole genome shotgun (WGS) entry which is preliminary data.</text>
</comment>
<evidence type="ECO:0000256" key="3">
    <source>
        <dbReference type="ARBA" id="ARBA00022692"/>
    </source>
</evidence>
<name>A0A0N1H7K6_9EURO</name>
<dbReference type="GO" id="GO:0016887">
    <property type="term" value="F:ATP hydrolysis activity"/>
    <property type="evidence" value="ECO:0007669"/>
    <property type="project" value="InterPro"/>
</dbReference>
<sequence length="1375" mass="149861">MGADPPPEPTVTVTEKSSTFSPVNIQIRDLGVTLQWTPNHIHRLTRFLTGKSKPQVQHSKVTLDGLSVDIGAGSLTAIVGGSGSGKTTLLTAISRRHPNATTEVSGSITYNSSPLDFSSNSHSEGPDVAYAVQDDVLIPQLTVRETLLYAAKLRLTASTDAAQREQRVEQVIQDLGLAGCAHTRIGDAVHKGCSGGEQRRTSIAVQMLTDSPVLVLDEPTTGLDASSALQVVRILKSLAIRGKTVVMTIHQPRSDIWPLLDNLIVLSQGRPVYAGNAKACPAYLETLGHPIPEHFNPFEHIIGLSSIDSRSPEREVDSQAQLAMLRTAWAAKSAQIYAVKQSDHSATQTNGASSPIFTKPLPRQRSRCSALQRIQILTHRTWKVTYRDRLGATASIIEAIVLGLITGWTFFQVPSDLSGIRTREGALWAATTMQSYLVLIMETYRLTIDIQVFDRERKEAVSSAAAFVASRRLSRLLLEDIPVPFLYSTIFYFMAGFRHQADQYLVFFGVGLLLHFAAVNLATLCVALNRHFMVASLIANCAFTIQSLAGGFFVNTAEISVWLRWTKWTAYTYYGFGALCTNEFAGHFYDCPVSDADKTSAACIEYNGDFILKSLDIPANWLWKPILALVGLTILLAMLSILVLHCKQEIIQVSRPAAENQKAQQLSMARSRPQDTKKRSVSIELQDICLDLKHGRGSENAVSQPVICNLSANFKAGSLNAILGPSGSGKSTLLNFMAKRSLDRTQQLHHRDGRMLLNGAEVTNAVLRSVSAYVPQDDAGLLALLTVRETLRFAAKMRLPAHLTKTQQCERVESLISDLGLKACADTVVGSELILADPLVLMLDEPTSGLDSVTASSIIDVLETLATQGCTIIFALHQPQSEWLSRFDTTLLLSKGGKVAYSGATDQMLEHFTDFGLTCPRYQNPADFALDIVTHYSLPATAMRRGHESLASNRKSATITAWQEGCYTPALLDPSSFSTDSAPAISQAAQLGAYARQPLSITKALPLLFHRSITSLRRQPTIALGRTFQIMGLAFTNLIFFAPLQNDYFSVQSRVGVIQTGAASLFVGMLNAIAFFPPDQSLFYREEIDNLYSPESFFISYTLVELPSEIVGALLFAILSVFGIGMPHTVELFFAMTLGAFCVVSCGESIGIALMTFISHPGLAVTASCVLVSTLTNLAGVIAITLPGGLKQLSYASPLKWMLGGIAPYALRGVEFSCKEEQHLADGKCPIENGSQVLELYHLNVNPGVYLGVLFGVTVAYSTPPACTAVALPTSSMLQHVTPIYNQNNSEQPPLFEIAKDTIPFATNGKLSPHIHHHTATPQHPKPAPPQAPNGQKSTPTHLTRHDQPPRAERRMLKSRHYETQETKFGPAKDR</sequence>
<dbReference type="RefSeq" id="XP_017998987.1">
    <property type="nucleotide sequence ID" value="XM_018144688.1"/>
</dbReference>
<evidence type="ECO:0000256" key="1">
    <source>
        <dbReference type="ARBA" id="ARBA00004141"/>
    </source>
</evidence>
<keyword evidence="3 9" id="KW-0812">Transmembrane</keyword>
<keyword evidence="7 9" id="KW-0472">Membrane</keyword>
<evidence type="ECO:0000256" key="9">
    <source>
        <dbReference type="SAM" id="Phobius"/>
    </source>
</evidence>
<feature type="transmembrane region" description="Helical" evidence="9">
    <location>
        <begin position="1056"/>
        <end position="1077"/>
    </location>
</feature>
<dbReference type="SMART" id="SM00382">
    <property type="entry name" value="AAA"/>
    <property type="match status" value="2"/>
</dbReference>
<dbReference type="InterPro" id="IPR050352">
    <property type="entry name" value="ABCG_transporters"/>
</dbReference>
<evidence type="ECO:0000256" key="4">
    <source>
        <dbReference type="ARBA" id="ARBA00022741"/>
    </source>
</evidence>
<keyword evidence="6 9" id="KW-1133">Transmembrane helix</keyword>
<dbReference type="GO" id="GO:0005524">
    <property type="term" value="F:ATP binding"/>
    <property type="evidence" value="ECO:0007669"/>
    <property type="project" value="UniProtKB-KW"/>
</dbReference>
<keyword evidence="5 11" id="KW-0067">ATP-binding</keyword>
<protein>
    <submittedName>
        <fullName evidence="11">Putative ABC transporter ATP-binding protein/permease</fullName>
    </submittedName>
</protein>
<dbReference type="GO" id="GO:0140359">
    <property type="term" value="F:ABC-type transporter activity"/>
    <property type="evidence" value="ECO:0007669"/>
    <property type="project" value="InterPro"/>
</dbReference>
<evidence type="ECO:0000256" key="8">
    <source>
        <dbReference type="SAM" id="MobiDB-lite"/>
    </source>
</evidence>
<dbReference type="STRING" id="1664694.A0A0N1H7K6"/>
<dbReference type="OrthoDB" id="66620at2759"/>
<feature type="domain" description="ABC transporter" evidence="10">
    <location>
        <begin position="25"/>
        <end position="293"/>
    </location>
</feature>
<feature type="transmembrane region" description="Helical" evidence="9">
    <location>
        <begin position="481"/>
        <end position="498"/>
    </location>
</feature>
<evidence type="ECO:0000256" key="6">
    <source>
        <dbReference type="ARBA" id="ARBA00022989"/>
    </source>
</evidence>
<dbReference type="Pfam" id="PF00005">
    <property type="entry name" value="ABC_tran"/>
    <property type="match status" value="2"/>
</dbReference>
<dbReference type="Pfam" id="PF01061">
    <property type="entry name" value="ABC2_membrane"/>
    <property type="match status" value="2"/>
</dbReference>
<proteinExistence type="predicted"/>
<evidence type="ECO:0000256" key="5">
    <source>
        <dbReference type="ARBA" id="ARBA00022840"/>
    </source>
</evidence>
<feature type="region of interest" description="Disordered" evidence="8">
    <location>
        <begin position="1307"/>
        <end position="1375"/>
    </location>
</feature>
<dbReference type="PROSITE" id="PS50893">
    <property type="entry name" value="ABC_TRANSPORTER_2"/>
    <property type="match status" value="2"/>
</dbReference>
<keyword evidence="2" id="KW-0813">Transport</keyword>
<dbReference type="SUPFAM" id="SSF52540">
    <property type="entry name" value="P-loop containing nucleoside triphosphate hydrolases"/>
    <property type="match status" value="2"/>
</dbReference>
<dbReference type="Gene3D" id="3.40.50.300">
    <property type="entry name" value="P-loop containing nucleotide triphosphate hydrolases"/>
    <property type="match status" value="2"/>
</dbReference>
<dbReference type="GO" id="GO:0016020">
    <property type="term" value="C:membrane"/>
    <property type="evidence" value="ECO:0007669"/>
    <property type="project" value="UniProtKB-SubCell"/>
</dbReference>
<dbReference type="Pfam" id="PF19055">
    <property type="entry name" value="ABC2_membrane_7"/>
    <property type="match status" value="1"/>
</dbReference>
<evidence type="ECO:0000259" key="10">
    <source>
        <dbReference type="PROSITE" id="PS50893"/>
    </source>
</evidence>
<dbReference type="EMBL" id="LFJN01000016">
    <property type="protein sequence ID" value="KPI39024.1"/>
    <property type="molecule type" value="Genomic_DNA"/>
</dbReference>
<dbReference type="InterPro" id="IPR003439">
    <property type="entry name" value="ABC_transporter-like_ATP-bd"/>
</dbReference>
<evidence type="ECO:0000256" key="7">
    <source>
        <dbReference type="ARBA" id="ARBA00023136"/>
    </source>
</evidence>
<evidence type="ECO:0000256" key="2">
    <source>
        <dbReference type="ARBA" id="ARBA00022448"/>
    </source>
</evidence>
<evidence type="ECO:0000313" key="12">
    <source>
        <dbReference type="Proteomes" id="UP000038010"/>
    </source>
</evidence>
<evidence type="ECO:0000313" key="11">
    <source>
        <dbReference type="EMBL" id="KPI39024.1"/>
    </source>
</evidence>